<dbReference type="EMBL" id="CAKKLH010000325">
    <property type="protein sequence ID" value="CAH0112241.1"/>
    <property type="molecule type" value="Genomic_DNA"/>
</dbReference>
<dbReference type="EC" id="3.6.4.13" evidence="3"/>
<dbReference type="Proteomes" id="UP000789390">
    <property type="component" value="Unassembled WGS sequence"/>
</dbReference>
<evidence type="ECO:0000259" key="12">
    <source>
        <dbReference type="PROSITE" id="PS51192"/>
    </source>
</evidence>
<protein>
    <recommendedName>
        <fullName evidence="3">RNA helicase</fullName>
        <ecNumber evidence="3">3.6.4.13</ecNumber>
    </recommendedName>
    <alternativeName>
        <fullName evidence="10">CCT-eta</fullName>
    </alternativeName>
</protein>
<name>A0A8J2S0A2_9CRUS</name>
<comment type="subcellular location">
    <subcellularLocation>
        <location evidence="1">Cytoplasm</location>
    </subcellularLocation>
</comment>
<evidence type="ECO:0000256" key="5">
    <source>
        <dbReference type="ARBA" id="ARBA00022741"/>
    </source>
</evidence>
<dbReference type="Gene3D" id="3.30.260.10">
    <property type="entry name" value="TCP-1-like chaperonin intermediate domain"/>
    <property type="match status" value="1"/>
</dbReference>
<dbReference type="InterPro" id="IPR027410">
    <property type="entry name" value="TCP-1-like_intermed_sf"/>
</dbReference>
<evidence type="ECO:0000256" key="8">
    <source>
        <dbReference type="ARBA" id="ARBA00022840"/>
    </source>
</evidence>
<dbReference type="InterPro" id="IPR027417">
    <property type="entry name" value="P-loop_NTPase"/>
</dbReference>
<dbReference type="GO" id="GO:0003676">
    <property type="term" value="F:nucleic acid binding"/>
    <property type="evidence" value="ECO:0007669"/>
    <property type="project" value="InterPro"/>
</dbReference>
<dbReference type="GO" id="GO:0005737">
    <property type="term" value="C:cytoplasm"/>
    <property type="evidence" value="ECO:0007669"/>
    <property type="project" value="UniProtKB-SubCell"/>
</dbReference>
<evidence type="ECO:0000256" key="2">
    <source>
        <dbReference type="ARBA" id="ARBA00008020"/>
    </source>
</evidence>
<feature type="domain" description="DEAD-box RNA helicase Q" evidence="13">
    <location>
        <begin position="348"/>
        <end position="376"/>
    </location>
</feature>
<feature type="short sequence motif" description="Q motif" evidence="11">
    <location>
        <begin position="348"/>
        <end position="376"/>
    </location>
</feature>
<dbReference type="GO" id="GO:0016787">
    <property type="term" value="F:hydrolase activity"/>
    <property type="evidence" value="ECO:0007669"/>
    <property type="project" value="UniProtKB-KW"/>
</dbReference>
<dbReference type="InterPro" id="IPR002423">
    <property type="entry name" value="Cpn60/GroEL/TCP-1"/>
</dbReference>
<dbReference type="GO" id="GO:0003724">
    <property type="term" value="F:RNA helicase activity"/>
    <property type="evidence" value="ECO:0007669"/>
    <property type="project" value="UniProtKB-EC"/>
</dbReference>
<sequence>MDEKLMKLVNQFMNNKSKGAELESPTPLKKQTTNNAFDIDQMEKTELRNLPKNFAVNSMGPRLNKQQTEIFYNRFVDAVQMLDDELPLNVIGIKKVPGGAFEDTFFVAGVAFKQTFSNPGFEFQPKQYKNPKIALLNIELDLKSEKDDAEVHLDNDAEHQKVVFAEWTILYEKLETIYSSGAKIVLSKQPIGDDAIQYFGDHDMICVGNIPEEDIKRIMIACGGSISMKVADLNDSVLGTCQHFEESQIGDDRYNLFKGCPQANTCTIIIRGVAEQFLDEMERSLHYAIMNVRRAKSRKTDLIDDVIHQGFLDYMEFMRKNKEHGRYVLNFDKISLQVTGINLPQCIKSFTEAELCPLLLENIKIAGYEKPTPIQKGAISVILAKRDLIACAVTGSGKTVAYLVPVMNILLEQCVTPYRGTVQKPEVVIVAPTNELAIQIHRESCKFTINSELKSVLFCSDASVTGLQPSNIQAGYNILVATIGHLKDFLDQGFFDFSCVKFLIFEKLDEIINMGFGLDIKKIAEHSTMPQKGVRRTCMVSSTFSEAIQALAAVYLDDHIFVTSSIVCDIKTDIKQEFLQCGRNEKRKKLIEILNDKVKEKNAMVFVETQKTADFVAAFLCKNSIQSNADVPAFLQAMVSRFGFFNGDDFNAFPEEGSGFASHEICLVDD</sequence>
<dbReference type="InterPro" id="IPR027409">
    <property type="entry name" value="GroEL-like_apical_dom_sf"/>
</dbReference>
<evidence type="ECO:0000256" key="4">
    <source>
        <dbReference type="ARBA" id="ARBA00022490"/>
    </source>
</evidence>
<keyword evidence="5" id="KW-0547">Nucleotide-binding</keyword>
<feature type="domain" description="Helicase ATP-binding" evidence="12">
    <location>
        <begin position="379"/>
        <end position="562"/>
    </location>
</feature>
<evidence type="ECO:0000256" key="9">
    <source>
        <dbReference type="ARBA" id="ARBA00023186"/>
    </source>
</evidence>
<dbReference type="Pfam" id="PF00270">
    <property type="entry name" value="DEAD"/>
    <property type="match status" value="1"/>
</dbReference>
<dbReference type="FunFam" id="3.50.7.10:FF:000006">
    <property type="entry name" value="T-complex protein 1 subunit eta"/>
    <property type="match status" value="1"/>
</dbReference>
<accession>A0A8J2S0A2</accession>
<reference evidence="14" key="1">
    <citation type="submission" date="2021-11" db="EMBL/GenBank/DDBJ databases">
        <authorList>
            <person name="Schell T."/>
        </authorList>
    </citation>
    <scope>NUCLEOTIDE SEQUENCE</scope>
    <source>
        <strain evidence="14">M5</strain>
    </source>
</reference>
<dbReference type="SUPFAM" id="SSF54849">
    <property type="entry name" value="GroEL-intermediate domain like"/>
    <property type="match status" value="1"/>
</dbReference>
<dbReference type="SUPFAM" id="SSF52540">
    <property type="entry name" value="P-loop containing nucleoside triphosphate hydrolases"/>
    <property type="match status" value="1"/>
</dbReference>
<dbReference type="InterPro" id="IPR014001">
    <property type="entry name" value="Helicase_ATP-bd"/>
</dbReference>
<dbReference type="InterPro" id="IPR011545">
    <property type="entry name" value="DEAD/DEAH_box_helicase_dom"/>
</dbReference>
<comment type="similarity">
    <text evidence="2">Belongs to the TCP-1 chaperonin family.</text>
</comment>
<keyword evidence="7" id="KW-0347">Helicase</keyword>
<dbReference type="PANTHER" id="PTHR47958">
    <property type="entry name" value="ATP-DEPENDENT RNA HELICASE DBP3"/>
    <property type="match status" value="1"/>
</dbReference>
<evidence type="ECO:0000256" key="7">
    <source>
        <dbReference type="ARBA" id="ARBA00022806"/>
    </source>
</evidence>
<keyword evidence="15" id="KW-1185">Reference proteome</keyword>
<evidence type="ECO:0000259" key="13">
    <source>
        <dbReference type="PROSITE" id="PS51195"/>
    </source>
</evidence>
<dbReference type="SMART" id="SM00487">
    <property type="entry name" value="DEXDc"/>
    <property type="match status" value="1"/>
</dbReference>
<dbReference type="OrthoDB" id="1935484at2759"/>
<dbReference type="PROSITE" id="PS51192">
    <property type="entry name" value="HELICASE_ATP_BIND_1"/>
    <property type="match status" value="1"/>
</dbReference>
<dbReference type="Pfam" id="PF00118">
    <property type="entry name" value="Cpn60_TCP1"/>
    <property type="match status" value="1"/>
</dbReference>
<dbReference type="Gene3D" id="3.40.50.300">
    <property type="entry name" value="P-loop containing nucleotide triphosphate hydrolases"/>
    <property type="match status" value="2"/>
</dbReference>
<comment type="caution">
    <text evidence="14">The sequence shown here is derived from an EMBL/GenBank/DDBJ whole genome shotgun (WGS) entry which is preliminary data.</text>
</comment>
<keyword evidence="8" id="KW-0067">ATP-binding</keyword>
<keyword evidence="4" id="KW-0963">Cytoplasm</keyword>
<dbReference type="InterPro" id="IPR014014">
    <property type="entry name" value="RNA_helicase_DEAD_Q_motif"/>
</dbReference>
<gene>
    <name evidence="14" type="ORF">DGAL_LOCUS15956</name>
</gene>
<evidence type="ECO:0000313" key="15">
    <source>
        <dbReference type="Proteomes" id="UP000789390"/>
    </source>
</evidence>
<evidence type="ECO:0000256" key="11">
    <source>
        <dbReference type="PROSITE-ProRule" id="PRU00552"/>
    </source>
</evidence>
<keyword evidence="6" id="KW-0378">Hydrolase</keyword>
<dbReference type="GO" id="GO:0005524">
    <property type="term" value="F:ATP binding"/>
    <property type="evidence" value="ECO:0007669"/>
    <property type="project" value="UniProtKB-KW"/>
</dbReference>
<evidence type="ECO:0000256" key="1">
    <source>
        <dbReference type="ARBA" id="ARBA00004496"/>
    </source>
</evidence>
<keyword evidence="9" id="KW-0143">Chaperone</keyword>
<dbReference type="Gene3D" id="3.50.7.10">
    <property type="entry name" value="GroEL"/>
    <property type="match status" value="1"/>
</dbReference>
<organism evidence="14 15">
    <name type="scientific">Daphnia galeata</name>
    <dbReference type="NCBI Taxonomy" id="27404"/>
    <lineage>
        <taxon>Eukaryota</taxon>
        <taxon>Metazoa</taxon>
        <taxon>Ecdysozoa</taxon>
        <taxon>Arthropoda</taxon>
        <taxon>Crustacea</taxon>
        <taxon>Branchiopoda</taxon>
        <taxon>Diplostraca</taxon>
        <taxon>Cladocera</taxon>
        <taxon>Anomopoda</taxon>
        <taxon>Daphniidae</taxon>
        <taxon>Daphnia</taxon>
    </lineage>
</organism>
<dbReference type="AlphaFoldDB" id="A0A8J2S0A2"/>
<evidence type="ECO:0000313" key="14">
    <source>
        <dbReference type="EMBL" id="CAH0112241.1"/>
    </source>
</evidence>
<evidence type="ECO:0000256" key="6">
    <source>
        <dbReference type="ARBA" id="ARBA00022801"/>
    </source>
</evidence>
<proteinExistence type="inferred from homology"/>
<dbReference type="PROSITE" id="PS51195">
    <property type="entry name" value="Q_MOTIF"/>
    <property type="match status" value="1"/>
</dbReference>
<dbReference type="SUPFAM" id="SSF52029">
    <property type="entry name" value="GroEL apical domain-like"/>
    <property type="match status" value="1"/>
</dbReference>
<evidence type="ECO:0000256" key="3">
    <source>
        <dbReference type="ARBA" id="ARBA00012552"/>
    </source>
</evidence>
<evidence type="ECO:0000256" key="10">
    <source>
        <dbReference type="ARBA" id="ARBA00032221"/>
    </source>
</evidence>